<feature type="domain" description="HTH luxR-type" evidence="4">
    <location>
        <begin position="179"/>
        <end position="244"/>
    </location>
</feature>
<dbReference type="EMBL" id="FXXP01000002">
    <property type="protein sequence ID" value="SMX28738.1"/>
    <property type="molecule type" value="Genomic_DNA"/>
</dbReference>
<evidence type="ECO:0000259" key="4">
    <source>
        <dbReference type="PROSITE" id="PS50043"/>
    </source>
</evidence>
<dbReference type="RefSeq" id="WP_099246297.1">
    <property type="nucleotide sequence ID" value="NZ_FXXP01000002.1"/>
</dbReference>
<dbReference type="InterPro" id="IPR016032">
    <property type="entry name" value="Sig_transdc_resp-reg_C-effctor"/>
</dbReference>
<dbReference type="PRINTS" id="PR00038">
    <property type="entry name" value="HTHLUXR"/>
</dbReference>
<dbReference type="InterPro" id="IPR036693">
    <property type="entry name" value="TF_LuxR_autoind-bd_dom_sf"/>
</dbReference>
<dbReference type="SUPFAM" id="SSF75516">
    <property type="entry name" value="Pheromone-binding domain of LuxR-like quorum-sensing transcription factors"/>
    <property type="match status" value="1"/>
</dbReference>
<organism evidence="5 6">
    <name type="scientific">Pelagimonas phthalicica</name>
    <dbReference type="NCBI Taxonomy" id="1037362"/>
    <lineage>
        <taxon>Bacteria</taxon>
        <taxon>Pseudomonadati</taxon>
        <taxon>Pseudomonadota</taxon>
        <taxon>Alphaproteobacteria</taxon>
        <taxon>Rhodobacterales</taxon>
        <taxon>Roseobacteraceae</taxon>
        <taxon>Pelagimonas</taxon>
    </lineage>
</organism>
<dbReference type="PANTHER" id="PTHR44688">
    <property type="entry name" value="DNA-BINDING TRANSCRIPTIONAL ACTIVATOR DEVR_DOSR"/>
    <property type="match status" value="1"/>
</dbReference>
<dbReference type="GO" id="GO:0003677">
    <property type="term" value="F:DNA binding"/>
    <property type="evidence" value="ECO:0007669"/>
    <property type="project" value="UniProtKB-KW"/>
</dbReference>
<dbReference type="PROSITE" id="PS50043">
    <property type="entry name" value="HTH_LUXR_2"/>
    <property type="match status" value="1"/>
</dbReference>
<reference evidence="6" key="1">
    <citation type="submission" date="2017-05" db="EMBL/GenBank/DDBJ databases">
        <authorList>
            <person name="Rodrigo-Torres L."/>
            <person name="Arahal R. D."/>
            <person name="Lucena T."/>
        </authorList>
    </citation>
    <scope>NUCLEOTIDE SEQUENCE [LARGE SCALE GENOMIC DNA]</scope>
    <source>
        <strain evidence="6">CECT 8649</strain>
    </source>
</reference>
<dbReference type="Gene3D" id="1.10.10.10">
    <property type="entry name" value="Winged helix-like DNA-binding domain superfamily/Winged helix DNA-binding domain"/>
    <property type="match status" value="1"/>
</dbReference>
<gene>
    <name evidence="5" type="primary">degU_3</name>
    <name evidence="5" type="ORF">TRP8649_02864</name>
</gene>
<keyword evidence="3" id="KW-0804">Transcription</keyword>
<evidence type="ECO:0000313" key="5">
    <source>
        <dbReference type="EMBL" id="SMX28738.1"/>
    </source>
</evidence>
<name>A0A238JDI9_9RHOB</name>
<dbReference type="GO" id="GO:0006355">
    <property type="term" value="P:regulation of DNA-templated transcription"/>
    <property type="evidence" value="ECO:0007669"/>
    <property type="project" value="InterPro"/>
</dbReference>
<dbReference type="SMART" id="SM00421">
    <property type="entry name" value="HTH_LUXR"/>
    <property type="match status" value="1"/>
</dbReference>
<keyword evidence="6" id="KW-1185">Reference proteome</keyword>
<evidence type="ECO:0000256" key="2">
    <source>
        <dbReference type="ARBA" id="ARBA00023125"/>
    </source>
</evidence>
<dbReference type="InterPro" id="IPR000792">
    <property type="entry name" value="Tscrpt_reg_LuxR_C"/>
</dbReference>
<evidence type="ECO:0000256" key="1">
    <source>
        <dbReference type="ARBA" id="ARBA00023015"/>
    </source>
</evidence>
<dbReference type="Proteomes" id="UP000225972">
    <property type="component" value="Unassembled WGS sequence"/>
</dbReference>
<accession>A0A238JDI9</accession>
<sequence length="248" mass="27684">MSQLNDLIDMIDGFLASDGFDQRWHVAKSIARKVAGADLNYGELDHPSGALKWMSSTMCPDYLAHYMSSEYYLTDSIIDDCVRTNELCRHDFGQMRQSETLSKKAAMMHEDLHDLGYFGAVSQAFQSTEPNTRTGAVLLADRDLLTFGGPELSLNLQRVTGTLCAFLGRPDETTTAPVYFIEHSPLTHRETEVLKLLASGFQYARMAEKMGISEIMVRTHVKTARQKLQASTRDQAVAIAVRDGLIQI</sequence>
<dbReference type="SUPFAM" id="SSF46894">
    <property type="entry name" value="C-terminal effector domain of the bipartite response regulators"/>
    <property type="match status" value="1"/>
</dbReference>
<dbReference type="CDD" id="cd06170">
    <property type="entry name" value="LuxR_C_like"/>
    <property type="match status" value="1"/>
</dbReference>
<dbReference type="OrthoDB" id="3170288at2"/>
<dbReference type="Gene3D" id="3.30.450.80">
    <property type="entry name" value="Transcription factor LuxR-like, autoinducer-binding domain"/>
    <property type="match status" value="1"/>
</dbReference>
<evidence type="ECO:0000313" key="6">
    <source>
        <dbReference type="Proteomes" id="UP000225972"/>
    </source>
</evidence>
<dbReference type="InterPro" id="IPR036388">
    <property type="entry name" value="WH-like_DNA-bd_sf"/>
</dbReference>
<protein>
    <submittedName>
        <fullName evidence="5">Transcriptional regulatory protein DegU</fullName>
    </submittedName>
</protein>
<dbReference type="PANTHER" id="PTHR44688:SF16">
    <property type="entry name" value="DNA-BINDING TRANSCRIPTIONAL ACTIVATOR DEVR_DOSR"/>
    <property type="match status" value="1"/>
</dbReference>
<evidence type="ECO:0000256" key="3">
    <source>
        <dbReference type="ARBA" id="ARBA00023163"/>
    </source>
</evidence>
<dbReference type="AlphaFoldDB" id="A0A238JDI9"/>
<keyword evidence="2" id="KW-0238">DNA-binding</keyword>
<proteinExistence type="predicted"/>
<dbReference type="Pfam" id="PF00196">
    <property type="entry name" value="GerE"/>
    <property type="match status" value="1"/>
</dbReference>
<keyword evidence="1" id="KW-0805">Transcription regulation</keyword>